<keyword evidence="1" id="KW-0472">Membrane</keyword>
<dbReference type="Proteomes" id="UP000295431">
    <property type="component" value="Unassembled WGS sequence"/>
</dbReference>
<protein>
    <submittedName>
        <fullName evidence="2">DUF3054 domain-containing protein</fullName>
    </submittedName>
</protein>
<keyword evidence="3" id="KW-1185">Reference proteome</keyword>
<gene>
    <name evidence="2" type="ORF">E1284_04005</name>
</gene>
<evidence type="ECO:0000256" key="1">
    <source>
        <dbReference type="SAM" id="Phobius"/>
    </source>
</evidence>
<dbReference type="InterPro" id="IPR021414">
    <property type="entry name" value="DUF3054"/>
</dbReference>
<dbReference type="EMBL" id="SMJW01000010">
    <property type="protein sequence ID" value="TDC19384.1"/>
    <property type="molecule type" value="Genomic_DNA"/>
</dbReference>
<keyword evidence="1" id="KW-0812">Transmembrane</keyword>
<name>A0A4R4PBQ4_9ACTN</name>
<feature type="transmembrane region" description="Helical" evidence="1">
    <location>
        <begin position="61"/>
        <end position="82"/>
    </location>
</feature>
<reference evidence="2 3" key="1">
    <citation type="submission" date="2019-03" db="EMBL/GenBank/DDBJ databases">
        <title>Draft genome sequences of novel Actinobacteria.</title>
        <authorList>
            <person name="Sahin N."/>
            <person name="Ay H."/>
            <person name="Saygin H."/>
        </authorList>
    </citation>
    <scope>NUCLEOTIDE SEQUENCE [LARGE SCALE GENOMIC DNA]</scope>
    <source>
        <strain evidence="2 3">DSM 45347</strain>
    </source>
</reference>
<evidence type="ECO:0000313" key="3">
    <source>
        <dbReference type="Proteomes" id="UP000295431"/>
    </source>
</evidence>
<dbReference type="OrthoDB" id="3698172at2"/>
<keyword evidence="1" id="KW-1133">Transmembrane helix</keyword>
<dbReference type="RefSeq" id="WP_131937146.1">
    <property type="nucleotide sequence ID" value="NZ_BAAAMX010000017.1"/>
</dbReference>
<evidence type="ECO:0000313" key="2">
    <source>
        <dbReference type="EMBL" id="TDC19384.1"/>
    </source>
</evidence>
<feature type="transmembrane region" description="Helical" evidence="1">
    <location>
        <begin position="33"/>
        <end position="52"/>
    </location>
</feature>
<sequence length="123" mass="12792">MRNLVGGVADVCCVLVFVAIGRASHEEAASLSGYATTAWPFLVGLAAGWGLFRAWRRADALVPVGVGVWLSAVGVGMLLRVVSGQGTALAFVIVALSFLGATLLGWRAVARVAERRVLSVPSK</sequence>
<feature type="transmembrane region" description="Helical" evidence="1">
    <location>
        <begin position="88"/>
        <end position="106"/>
    </location>
</feature>
<organism evidence="2 3">
    <name type="scientific">Actinomadura bangladeshensis</name>
    <dbReference type="NCBI Taxonomy" id="453573"/>
    <lineage>
        <taxon>Bacteria</taxon>
        <taxon>Bacillati</taxon>
        <taxon>Actinomycetota</taxon>
        <taxon>Actinomycetes</taxon>
        <taxon>Streptosporangiales</taxon>
        <taxon>Thermomonosporaceae</taxon>
        <taxon>Actinomadura</taxon>
    </lineage>
</organism>
<accession>A0A4R4PBQ4</accession>
<dbReference type="AlphaFoldDB" id="A0A4R4PBQ4"/>
<proteinExistence type="predicted"/>
<dbReference type="Pfam" id="PF11255">
    <property type="entry name" value="DUF3054"/>
    <property type="match status" value="1"/>
</dbReference>
<comment type="caution">
    <text evidence="2">The sequence shown here is derived from an EMBL/GenBank/DDBJ whole genome shotgun (WGS) entry which is preliminary data.</text>
</comment>